<proteinExistence type="predicted"/>
<sequence>MLNTAEHKQLGERFVGLSNACHRQINTQSQQHWMAAL</sequence>
<dbReference type="EMBL" id="CP012023">
    <property type="protein sequence ID" value="ALI55857.1"/>
    <property type="molecule type" value="Genomic_DNA"/>
</dbReference>
<evidence type="ECO:0000313" key="2">
    <source>
        <dbReference type="Proteomes" id="UP000064920"/>
    </source>
</evidence>
<dbReference type="KEGG" id="cmar:IMCC12053_1910"/>
<dbReference type="AlphaFoldDB" id="A0A0N9ZH08"/>
<dbReference type="PATRIC" id="fig|1397108.4.peg.1953"/>
<evidence type="ECO:0000313" key="1">
    <source>
        <dbReference type="EMBL" id="ALI55857.1"/>
    </source>
</evidence>
<gene>
    <name evidence="1" type="ORF">IMCC12053_1910</name>
</gene>
<keyword evidence="2" id="KW-1185">Reference proteome</keyword>
<dbReference type="Proteomes" id="UP000064920">
    <property type="component" value="Chromosome"/>
</dbReference>
<name>A0A0N9ZH08_9RHOB</name>
<protein>
    <submittedName>
        <fullName evidence="1">Uncharacterized protein</fullName>
    </submittedName>
</protein>
<accession>A0A0N9ZH08</accession>
<reference evidence="1 2" key="1">
    <citation type="submission" date="2015-05" db="EMBL/GenBank/DDBJ databases">
        <authorList>
            <person name="Wang D.B."/>
            <person name="Wang M."/>
        </authorList>
    </citation>
    <scope>NUCLEOTIDE SEQUENCE [LARGE SCALE GENOMIC DNA]</scope>
    <source>
        <strain evidence="1 2">IMCC 12053</strain>
    </source>
</reference>
<organism evidence="1 2">
    <name type="scientific">Celeribacter marinus</name>
    <dbReference type="NCBI Taxonomy" id="1397108"/>
    <lineage>
        <taxon>Bacteria</taxon>
        <taxon>Pseudomonadati</taxon>
        <taxon>Pseudomonadota</taxon>
        <taxon>Alphaproteobacteria</taxon>
        <taxon>Rhodobacterales</taxon>
        <taxon>Roseobacteraceae</taxon>
        <taxon>Celeribacter</taxon>
    </lineage>
</organism>